<feature type="domain" description="FAD-dependent oxidoreductase 2 FAD-binding" evidence="17">
    <location>
        <begin position="35"/>
        <end position="476"/>
    </location>
</feature>
<evidence type="ECO:0000313" key="19">
    <source>
        <dbReference type="EMBL" id="KAL3310657.1"/>
    </source>
</evidence>
<dbReference type="EC" id="1.3.5.1" evidence="5"/>
<evidence type="ECO:0000256" key="12">
    <source>
        <dbReference type="ARBA" id="ARBA00022982"/>
    </source>
</evidence>
<keyword evidence="13" id="KW-0560">Oxidoreductase</keyword>
<dbReference type="FunFam" id="4.10.80.40:FF:000004">
    <property type="entry name" value="Succinate dehydrogenase [ubiquinone] flavoprotein subunit, mitochondrial"/>
    <property type="match status" value="1"/>
</dbReference>
<feature type="domain" description="Fumarate reductase/succinate dehydrogenase flavoprotein-like C-terminal" evidence="18">
    <location>
        <begin position="531"/>
        <end position="683"/>
    </location>
</feature>
<evidence type="ECO:0000256" key="8">
    <source>
        <dbReference type="ARBA" id="ARBA00022630"/>
    </source>
</evidence>
<dbReference type="FunFam" id="3.90.700.10:FF:000001">
    <property type="entry name" value="Mitochondrial succinate dehydrogenase flavoprotein subunit"/>
    <property type="match status" value="1"/>
</dbReference>
<accession>A0ABD2PUT2</accession>
<dbReference type="InterPro" id="IPR003953">
    <property type="entry name" value="FAD-dep_OxRdtase_2_FAD-bd"/>
</dbReference>
<comment type="pathway">
    <text evidence="3">Carbohydrate metabolism; tricarboxylic acid cycle; fumarate from succinate (eukaryal route): step 1/1.</text>
</comment>
<keyword evidence="15" id="KW-0472">Membrane</keyword>
<keyword evidence="20" id="KW-1185">Reference proteome</keyword>
<dbReference type="Gene3D" id="1.20.58.100">
    <property type="entry name" value="Fumarate reductase/succinate dehydrogenase flavoprotein-like, C-terminal domain"/>
    <property type="match status" value="1"/>
</dbReference>
<dbReference type="Gene3D" id="4.10.80.40">
    <property type="entry name" value="succinate dehydrogenase protein domain"/>
    <property type="match status" value="1"/>
</dbReference>
<evidence type="ECO:0000256" key="16">
    <source>
        <dbReference type="PIRSR" id="PIRSR000171-1"/>
    </source>
</evidence>
<dbReference type="SUPFAM" id="SSF46977">
    <property type="entry name" value="Succinate dehydrogenase/fumarate reductase flavoprotein C-terminal domain"/>
    <property type="match status" value="1"/>
</dbReference>
<evidence type="ECO:0000256" key="13">
    <source>
        <dbReference type="ARBA" id="ARBA00023002"/>
    </source>
</evidence>
<dbReference type="FunFam" id="3.50.50.60:FF:000482">
    <property type="entry name" value="Succinate dehydrogenase complex, subunit A, flavoprotein (Fp)"/>
    <property type="match status" value="1"/>
</dbReference>
<keyword evidence="6" id="KW-0813">Transport</keyword>
<comment type="subcellular location">
    <subcellularLocation>
        <location evidence="2">Mitochondrion inner membrane</location>
        <topology evidence="2">Peripheral membrane protein</topology>
        <orientation evidence="2">Matrix side</orientation>
    </subcellularLocation>
</comment>
<keyword evidence="7" id="KW-0816">Tricarboxylic acid cycle</keyword>
<evidence type="ECO:0000256" key="9">
    <source>
        <dbReference type="ARBA" id="ARBA00022792"/>
    </source>
</evidence>
<evidence type="ECO:0000256" key="2">
    <source>
        <dbReference type="ARBA" id="ARBA00004443"/>
    </source>
</evidence>
<evidence type="ECO:0000259" key="18">
    <source>
        <dbReference type="Pfam" id="PF02910"/>
    </source>
</evidence>
<reference evidence="19 20" key="1">
    <citation type="submission" date="2024-11" db="EMBL/GenBank/DDBJ databases">
        <title>Adaptive evolution of stress response genes in parasites aligns with host niche diversity.</title>
        <authorList>
            <person name="Hahn C."/>
            <person name="Resl P."/>
        </authorList>
    </citation>
    <scope>NUCLEOTIDE SEQUENCE [LARGE SCALE GENOMIC DNA]</scope>
    <source>
        <strain evidence="19">EGGRZ-B1_66</strain>
        <tissue evidence="19">Body</tissue>
    </source>
</reference>
<dbReference type="InterPro" id="IPR027477">
    <property type="entry name" value="Succ_DH/fumarate_Rdtase_cat_sf"/>
</dbReference>
<keyword evidence="10" id="KW-0274">FAD</keyword>
<dbReference type="GO" id="GO:0008177">
    <property type="term" value="F:succinate dehydrogenase (quinone) activity"/>
    <property type="evidence" value="ECO:0007669"/>
    <property type="project" value="UniProtKB-EC"/>
</dbReference>
<name>A0ABD2PUT2_9PLAT</name>
<dbReference type="GO" id="GO:0006099">
    <property type="term" value="P:tricarboxylic acid cycle"/>
    <property type="evidence" value="ECO:0007669"/>
    <property type="project" value="UniProtKB-KW"/>
</dbReference>
<evidence type="ECO:0000256" key="14">
    <source>
        <dbReference type="ARBA" id="ARBA00023128"/>
    </source>
</evidence>
<sequence>MNSLALKIPKFALRNLFSTQTRLASSYEIIDHSFDAVVVGAGGAGLRAGFGLASEGFKTAIVTKLFPTRSHTVAAQGGINAALGNMEKDDWRYHMYDTVKGSDWLGDQDAIAYMCEEAPKAVLELENFGMPFSRIENGKIYQRAFGGQSIDYGRGGQAHRCCCVADRTGHSILHTLYGRSLRYDTNYFVEYFALDLIMENNKCKGVIALCLEDGSIHRFRAKNTILATGNEAGSDAPVQVSWSRESGELRPQVSAHRRLRPGYLDWRGVKATPKGYGRAYFSCTSAHTCTGDGTAMVSRAGLPNQDMEFVQFHPTGIYGAGCLITEGCRGEGGYLLNNEGERFMERYAPSAKDLASRDVVSRAMIVEIREGRGVGPRKDHILLQLSHLPAEQLKKRLPGISETAHVFAGVDVTKEPIPVLPTVHYNMGGTPTNYHGQVIKYDHGKKQDVVVEGLYAAGEVACASVHGANRLGANSLLDLVVFGRASALHIAANNKPGDHGAALKPTDGQDAIQRLDSLRHSKGEHYVADVRLEMQHAMQDHAAVFRTGDVLQEGCVKIDALHDKMQSLKLNDRSLIWNTDLVEGLELQNLMLNAAQTVHSASARQESRGAHAREDFPNRMDEIDYSKDPAGQQPKPMEQHWRKHTLSYQDHKTGKVTLNYRPVIDKTLDAKKCPSVLPKLRTY</sequence>
<keyword evidence="12" id="KW-0249">Electron transport</keyword>
<keyword evidence="8" id="KW-0285">Flavoprotein</keyword>
<gene>
    <name evidence="19" type="ORF">Ciccas_010771</name>
</gene>
<evidence type="ECO:0000256" key="3">
    <source>
        <dbReference type="ARBA" id="ARBA00004788"/>
    </source>
</evidence>
<evidence type="ECO:0000259" key="17">
    <source>
        <dbReference type="Pfam" id="PF00890"/>
    </source>
</evidence>
<dbReference type="Pfam" id="PF00890">
    <property type="entry name" value="FAD_binding_2"/>
    <property type="match status" value="1"/>
</dbReference>
<dbReference type="AlphaFoldDB" id="A0ABD2PUT2"/>
<evidence type="ECO:0000256" key="10">
    <source>
        <dbReference type="ARBA" id="ARBA00022827"/>
    </source>
</evidence>
<dbReference type="Proteomes" id="UP001626550">
    <property type="component" value="Unassembled WGS sequence"/>
</dbReference>
<dbReference type="Gene3D" id="3.90.700.10">
    <property type="entry name" value="Succinate dehydrogenase/fumarate reductase flavoprotein, catalytic domain"/>
    <property type="match status" value="1"/>
</dbReference>
<evidence type="ECO:0000256" key="11">
    <source>
        <dbReference type="ARBA" id="ARBA00022946"/>
    </source>
</evidence>
<dbReference type="PANTHER" id="PTHR11632:SF51">
    <property type="entry name" value="SUCCINATE DEHYDROGENASE [UBIQUINONE] FLAVOPROTEIN SUBUNIT, MITOCHONDRIAL"/>
    <property type="match status" value="1"/>
</dbReference>
<keyword evidence="9" id="KW-0999">Mitochondrion inner membrane</keyword>
<proteinExistence type="inferred from homology"/>
<dbReference type="SUPFAM" id="SSF51905">
    <property type="entry name" value="FAD/NAD(P)-binding domain"/>
    <property type="match status" value="1"/>
</dbReference>
<organism evidence="19 20">
    <name type="scientific">Cichlidogyrus casuarinus</name>
    <dbReference type="NCBI Taxonomy" id="1844966"/>
    <lineage>
        <taxon>Eukaryota</taxon>
        <taxon>Metazoa</taxon>
        <taxon>Spiralia</taxon>
        <taxon>Lophotrochozoa</taxon>
        <taxon>Platyhelminthes</taxon>
        <taxon>Monogenea</taxon>
        <taxon>Monopisthocotylea</taxon>
        <taxon>Dactylogyridea</taxon>
        <taxon>Ancyrocephalidae</taxon>
        <taxon>Cichlidogyrus</taxon>
    </lineage>
</organism>
<keyword evidence="11" id="KW-0809">Transit peptide</keyword>
<dbReference type="SUPFAM" id="SSF56425">
    <property type="entry name" value="Succinate dehydrogenase/fumarate reductase flavoprotein, catalytic domain"/>
    <property type="match status" value="1"/>
</dbReference>
<keyword evidence="14" id="KW-0496">Mitochondrion</keyword>
<dbReference type="EMBL" id="JBJKFK010002761">
    <property type="protein sequence ID" value="KAL3310657.1"/>
    <property type="molecule type" value="Genomic_DNA"/>
</dbReference>
<dbReference type="InterPro" id="IPR003952">
    <property type="entry name" value="FRD_SDH_FAD_BS"/>
</dbReference>
<dbReference type="FunFam" id="1.20.58.100:FF:000001">
    <property type="entry name" value="Succinate dehydrogenase flavoprotein subunit (SdhA)"/>
    <property type="match status" value="1"/>
</dbReference>
<dbReference type="PIRSF" id="PIRSF000171">
    <property type="entry name" value="SDHA_APRA_LASPO"/>
    <property type="match status" value="1"/>
</dbReference>
<dbReference type="InterPro" id="IPR037099">
    <property type="entry name" value="Fum_R/Succ_DH_flav-like_C_sf"/>
</dbReference>
<evidence type="ECO:0000256" key="4">
    <source>
        <dbReference type="ARBA" id="ARBA00008040"/>
    </source>
</evidence>
<dbReference type="InterPro" id="IPR015939">
    <property type="entry name" value="Fum_Rdtase/Succ_DH_flav-like_C"/>
</dbReference>
<comment type="cofactor">
    <cofactor evidence="1">
        <name>FAD</name>
        <dbReference type="ChEBI" id="CHEBI:57692"/>
    </cofactor>
</comment>
<feature type="active site" description="Proton acceptor" evidence="16">
    <location>
        <position position="357"/>
    </location>
</feature>
<evidence type="ECO:0000256" key="7">
    <source>
        <dbReference type="ARBA" id="ARBA00022532"/>
    </source>
</evidence>
<dbReference type="Pfam" id="PF02910">
    <property type="entry name" value="Succ_DH_flav_C"/>
    <property type="match status" value="1"/>
</dbReference>
<evidence type="ECO:0000256" key="1">
    <source>
        <dbReference type="ARBA" id="ARBA00001974"/>
    </source>
</evidence>
<protein>
    <recommendedName>
        <fullName evidence="5">succinate dehydrogenase</fullName>
        <ecNumber evidence="5">1.3.5.1</ecNumber>
    </recommendedName>
</protein>
<dbReference type="GO" id="GO:0005743">
    <property type="term" value="C:mitochondrial inner membrane"/>
    <property type="evidence" value="ECO:0007669"/>
    <property type="project" value="UniProtKB-SubCell"/>
</dbReference>
<comment type="caution">
    <text evidence="19">The sequence shown here is derived from an EMBL/GenBank/DDBJ whole genome shotgun (WGS) entry which is preliminary data.</text>
</comment>
<dbReference type="Gene3D" id="3.50.50.60">
    <property type="entry name" value="FAD/NAD(P)-binding domain"/>
    <property type="match status" value="2"/>
</dbReference>
<evidence type="ECO:0000313" key="20">
    <source>
        <dbReference type="Proteomes" id="UP001626550"/>
    </source>
</evidence>
<dbReference type="InterPro" id="IPR036188">
    <property type="entry name" value="FAD/NAD-bd_sf"/>
</dbReference>
<comment type="similarity">
    <text evidence="4">Belongs to the FAD-dependent oxidoreductase 2 family. FRD/SDH subfamily.</text>
</comment>
<dbReference type="PROSITE" id="PS00504">
    <property type="entry name" value="FRD_SDH_FAD_BINDING"/>
    <property type="match status" value="1"/>
</dbReference>
<dbReference type="PANTHER" id="PTHR11632">
    <property type="entry name" value="SUCCINATE DEHYDROGENASE 2 FLAVOPROTEIN SUBUNIT"/>
    <property type="match status" value="1"/>
</dbReference>
<evidence type="ECO:0000256" key="15">
    <source>
        <dbReference type="ARBA" id="ARBA00023136"/>
    </source>
</evidence>
<dbReference type="InterPro" id="IPR030664">
    <property type="entry name" value="SdhA/FrdA/AprA"/>
</dbReference>
<evidence type="ECO:0000256" key="6">
    <source>
        <dbReference type="ARBA" id="ARBA00022448"/>
    </source>
</evidence>
<evidence type="ECO:0000256" key="5">
    <source>
        <dbReference type="ARBA" id="ARBA00012792"/>
    </source>
</evidence>